<sequence length="267" mass="30494">MPIADSDKPEHQRAFKTGYRYGLAGKTLSHMPHDIRQHGDLREYFAQGLETAQDAMAEQQVILSKPDWRYRIVWFSIMVLGGIATAAVMLQQAAEEKQQVSQVPLSQTTSTASDNALMSEQQRTDMLFHQQQLAKLASQRTPLQPLSDNSNLQLLSTTLSGQEQKLSISPTQSIDKSMISVPKYLRKLEFNAQLSLNKPQTIWLHWRYDGIVIQKQRYQLSSGEQSVQSVQQMSSARQGRWYLEFVDAQQQVFARLAFNYGTFNENH</sequence>
<dbReference type="Pfam" id="PF11141">
    <property type="entry name" value="DUF2914"/>
    <property type="match status" value="1"/>
</dbReference>
<organism evidence="3 4">
    <name type="scientific">Thiomicrorhabdus marina</name>
    <dbReference type="NCBI Taxonomy" id="2818442"/>
    <lineage>
        <taxon>Bacteria</taxon>
        <taxon>Pseudomonadati</taxon>
        <taxon>Pseudomonadota</taxon>
        <taxon>Gammaproteobacteria</taxon>
        <taxon>Thiotrichales</taxon>
        <taxon>Piscirickettsiaceae</taxon>
        <taxon>Thiomicrorhabdus</taxon>
    </lineage>
</organism>
<keyword evidence="1" id="KW-0812">Transmembrane</keyword>
<evidence type="ECO:0000256" key="1">
    <source>
        <dbReference type="SAM" id="Phobius"/>
    </source>
</evidence>
<feature type="domain" description="DUF2914" evidence="2">
    <location>
        <begin position="200"/>
        <end position="259"/>
    </location>
</feature>
<name>A0ABS3Q6E5_9GAMM</name>
<dbReference type="InterPro" id="IPR022606">
    <property type="entry name" value="DUF2914"/>
</dbReference>
<dbReference type="EMBL" id="JAGETV010000020">
    <property type="protein sequence ID" value="MBO1927920.1"/>
    <property type="molecule type" value="Genomic_DNA"/>
</dbReference>
<protein>
    <submittedName>
        <fullName evidence="3">DUF2914 domain-containing protein</fullName>
    </submittedName>
</protein>
<proteinExistence type="predicted"/>
<evidence type="ECO:0000313" key="4">
    <source>
        <dbReference type="Proteomes" id="UP000664835"/>
    </source>
</evidence>
<comment type="caution">
    <text evidence="3">The sequence shown here is derived from an EMBL/GenBank/DDBJ whole genome shotgun (WGS) entry which is preliminary data.</text>
</comment>
<keyword evidence="1" id="KW-1133">Transmembrane helix</keyword>
<keyword evidence="4" id="KW-1185">Reference proteome</keyword>
<accession>A0ABS3Q6E5</accession>
<dbReference type="Proteomes" id="UP000664835">
    <property type="component" value="Unassembled WGS sequence"/>
</dbReference>
<reference evidence="3 4" key="1">
    <citation type="submission" date="2021-03" db="EMBL/GenBank/DDBJ databases">
        <title>Thiomicrorhabdus sp.nov.,novel sulfur-oxidizing bacteria isolated from coastal sediment.</title>
        <authorList>
            <person name="Liu X."/>
        </authorList>
    </citation>
    <scope>NUCLEOTIDE SEQUENCE [LARGE SCALE GENOMIC DNA]</scope>
    <source>
        <strain evidence="3 4">6S2-11</strain>
    </source>
</reference>
<dbReference type="RefSeq" id="WP_208150534.1">
    <property type="nucleotide sequence ID" value="NZ_JAGETV010000020.1"/>
</dbReference>
<feature type="transmembrane region" description="Helical" evidence="1">
    <location>
        <begin position="72"/>
        <end position="90"/>
    </location>
</feature>
<gene>
    <name evidence="3" type="ORF">J3998_10060</name>
</gene>
<evidence type="ECO:0000313" key="3">
    <source>
        <dbReference type="EMBL" id="MBO1927920.1"/>
    </source>
</evidence>
<evidence type="ECO:0000259" key="2">
    <source>
        <dbReference type="Pfam" id="PF11141"/>
    </source>
</evidence>
<keyword evidence="1" id="KW-0472">Membrane</keyword>